<feature type="compositionally biased region" description="Basic residues" evidence="2">
    <location>
        <begin position="1"/>
        <end position="15"/>
    </location>
</feature>
<organism evidence="3 4">
    <name type="scientific">Periconia macrospinosa</name>
    <dbReference type="NCBI Taxonomy" id="97972"/>
    <lineage>
        <taxon>Eukaryota</taxon>
        <taxon>Fungi</taxon>
        <taxon>Dikarya</taxon>
        <taxon>Ascomycota</taxon>
        <taxon>Pezizomycotina</taxon>
        <taxon>Dothideomycetes</taxon>
        <taxon>Pleosporomycetidae</taxon>
        <taxon>Pleosporales</taxon>
        <taxon>Massarineae</taxon>
        <taxon>Periconiaceae</taxon>
        <taxon>Periconia</taxon>
    </lineage>
</organism>
<dbReference type="AlphaFoldDB" id="A0A2V1EBP5"/>
<name>A0A2V1EBP5_9PLEO</name>
<keyword evidence="4" id="KW-1185">Reference proteome</keyword>
<dbReference type="Proteomes" id="UP000244855">
    <property type="component" value="Unassembled WGS sequence"/>
</dbReference>
<evidence type="ECO:0000256" key="2">
    <source>
        <dbReference type="SAM" id="MobiDB-lite"/>
    </source>
</evidence>
<reference evidence="3 4" key="1">
    <citation type="journal article" date="2018" name="Sci. Rep.">
        <title>Comparative genomics provides insights into the lifestyle and reveals functional heterogeneity of dark septate endophytic fungi.</title>
        <authorList>
            <person name="Knapp D.G."/>
            <person name="Nemeth J.B."/>
            <person name="Barry K."/>
            <person name="Hainaut M."/>
            <person name="Henrissat B."/>
            <person name="Johnson J."/>
            <person name="Kuo A."/>
            <person name="Lim J.H.P."/>
            <person name="Lipzen A."/>
            <person name="Nolan M."/>
            <person name="Ohm R.A."/>
            <person name="Tamas L."/>
            <person name="Grigoriev I.V."/>
            <person name="Spatafora J.W."/>
            <person name="Nagy L.G."/>
            <person name="Kovacs G.M."/>
        </authorList>
    </citation>
    <scope>NUCLEOTIDE SEQUENCE [LARGE SCALE GENOMIC DNA]</scope>
    <source>
        <strain evidence="3 4">DSE2036</strain>
    </source>
</reference>
<feature type="region of interest" description="Disordered" evidence="2">
    <location>
        <begin position="1"/>
        <end position="26"/>
    </location>
</feature>
<feature type="region of interest" description="Disordered" evidence="2">
    <location>
        <begin position="87"/>
        <end position="111"/>
    </location>
</feature>
<keyword evidence="1" id="KW-0175">Coiled coil</keyword>
<proteinExistence type="predicted"/>
<evidence type="ECO:0000256" key="1">
    <source>
        <dbReference type="SAM" id="Coils"/>
    </source>
</evidence>
<evidence type="ECO:0000313" key="4">
    <source>
        <dbReference type="Proteomes" id="UP000244855"/>
    </source>
</evidence>
<sequence>MPLKPKGKGKGKGKGKVQEGQGTSSKKDRKLDALYMYRGALVEGAVWNSSSEWKSLADCCRGTTLYLCRAENHALSDGMLFDTSKVRRAPSSDKGDGSAYPTIGEDNELTFPDGAGDDELAKYAWTSRCDDQQGVLVDIKSMFPMIQALTSENETQLFITILPHQPDILFAIPRERIVLSGHNPAEEAMYLPYAWHQQDWAELLQQVVATDANPGSLQNPQTKITLNWTPLRSKLSDIHKFASNEKEQAANSVLLLHDVTKKARAHFNIRFRQTPYAPLGGDLLCEIVDADDRNHSLSIELKTSEGDSARWVYDDKNLNTVEKSWHFVIWVYNTLNDTRIMVFQRGNLPKGKSIETVKKASLIDIRCGEENAGQEILRALVKNADAAIQELDQMQKEEMNKNLQALTITPDTTGAAPQELEPEPVADVPARAETPEDGSSCHQEFCRQWNKSKPHDGSNVVALSLGKHHILGNAILFSVPAEMADEARGDALQYLLRHEQGGSAIKCIVVRCYAWDNGSTINYLEMADDIPVTKQPFVLIGFNRSSPDEALLVRSGNLQWTPSIEANRHDKSPSTI</sequence>
<protein>
    <submittedName>
        <fullName evidence="3">Uncharacterized protein</fullName>
    </submittedName>
</protein>
<accession>A0A2V1EBP5</accession>
<gene>
    <name evidence="3" type="ORF">DM02DRAFT_622396</name>
</gene>
<feature type="coiled-coil region" evidence="1">
    <location>
        <begin position="377"/>
        <end position="404"/>
    </location>
</feature>
<dbReference type="EMBL" id="KZ805304">
    <property type="protein sequence ID" value="PVI07469.1"/>
    <property type="molecule type" value="Genomic_DNA"/>
</dbReference>
<evidence type="ECO:0000313" key="3">
    <source>
        <dbReference type="EMBL" id="PVI07469.1"/>
    </source>
</evidence>